<dbReference type="STRING" id="431943.CKL_0484"/>
<dbReference type="Proteomes" id="UP000002411">
    <property type="component" value="Chromosome"/>
</dbReference>
<proteinExistence type="predicted"/>
<dbReference type="AlphaFoldDB" id="A5N5F7"/>
<name>A5N5F7_CLOK5</name>
<dbReference type="KEGG" id="ckl:CKL_0484"/>
<keyword evidence="2" id="KW-1185">Reference proteome</keyword>
<evidence type="ECO:0000313" key="1">
    <source>
        <dbReference type="EMBL" id="EDK32538.1"/>
    </source>
</evidence>
<accession>A5N5F7</accession>
<reference evidence="1 2" key="1">
    <citation type="journal article" date="2008" name="Proc. Natl. Acad. Sci. U.S.A.">
        <title>The genome of Clostridium kluyveri, a strict anaerobe with unique metabolic features.</title>
        <authorList>
            <person name="Seedorf H."/>
            <person name="Fricke W.F."/>
            <person name="Veith B."/>
            <person name="Brueggemann H."/>
            <person name="Liesegang H."/>
            <person name="Strittmatter A."/>
            <person name="Miethke M."/>
            <person name="Buckel W."/>
            <person name="Hinderberger J."/>
            <person name="Li F."/>
            <person name="Hagemeier C."/>
            <person name="Thauer R.K."/>
            <person name="Gottschalk G."/>
        </authorList>
    </citation>
    <scope>NUCLEOTIDE SEQUENCE [LARGE SCALE GENOMIC DNA]</scope>
    <source>
        <strain evidence="2">ATCC 8527 / DSM 555 / NCIMB 10680</strain>
    </source>
</reference>
<dbReference type="HOGENOM" id="CLU_153784_0_0_9"/>
<dbReference type="RefSeq" id="WP_011989053.1">
    <property type="nucleotide sequence ID" value="NC_009706.1"/>
</dbReference>
<protein>
    <submittedName>
        <fullName evidence="1">Uncharacterized protein</fullName>
    </submittedName>
</protein>
<dbReference type="EMBL" id="CP000673">
    <property type="protein sequence ID" value="EDK32538.1"/>
    <property type="molecule type" value="Genomic_DNA"/>
</dbReference>
<sequence length="120" mass="14398">MAITVLERLKLELHHKDYFKDEEYSIYLKENNLDPIDTYNKEEMQRKLLFTIIDILETLVNDIDLMRKIEDPTTQLSISECYKLLETRIQKIKDRIATLPDPDDEDGNSNIFMLFSKNRW</sequence>
<organism evidence="1 2">
    <name type="scientific">Clostridium kluyveri (strain ATCC 8527 / DSM 555 / NBRC 12016 / NCIMB 10680 / K1)</name>
    <dbReference type="NCBI Taxonomy" id="431943"/>
    <lineage>
        <taxon>Bacteria</taxon>
        <taxon>Bacillati</taxon>
        <taxon>Bacillota</taxon>
        <taxon>Clostridia</taxon>
        <taxon>Eubacteriales</taxon>
        <taxon>Clostridiaceae</taxon>
        <taxon>Clostridium</taxon>
    </lineage>
</organism>
<evidence type="ECO:0000313" key="2">
    <source>
        <dbReference type="Proteomes" id="UP000002411"/>
    </source>
</evidence>
<dbReference type="eggNOG" id="ENOG5032VXI">
    <property type="taxonomic scope" value="Bacteria"/>
</dbReference>
<gene>
    <name evidence="1" type="ordered locus">CKL_0484</name>
</gene>